<feature type="compositionally biased region" description="Basic and acidic residues" evidence="1">
    <location>
        <begin position="246"/>
        <end position="257"/>
    </location>
</feature>
<feature type="region of interest" description="Disordered" evidence="1">
    <location>
        <begin position="235"/>
        <end position="308"/>
    </location>
</feature>
<keyword evidence="2" id="KW-0812">Transmembrane</keyword>
<accession>A0A3B1DC63</accession>
<feature type="transmembrane region" description="Helical" evidence="2">
    <location>
        <begin position="208"/>
        <end position="227"/>
    </location>
</feature>
<keyword evidence="2" id="KW-1133">Transmembrane helix</keyword>
<evidence type="ECO:0000256" key="2">
    <source>
        <dbReference type="SAM" id="Phobius"/>
    </source>
</evidence>
<reference evidence="3" key="1">
    <citation type="submission" date="2018-06" db="EMBL/GenBank/DDBJ databases">
        <authorList>
            <person name="Zhirakovskaya E."/>
        </authorList>
    </citation>
    <scope>NUCLEOTIDE SEQUENCE</scope>
</reference>
<organism evidence="3">
    <name type="scientific">hydrothermal vent metagenome</name>
    <dbReference type="NCBI Taxonomy" id="652676"/>
    <lineage>
        <taxon>unclassified sequences</taxon>
        <taxon>metagenomes</taxon>
        <taxon>ecological metagenomes</taxon>
    </lineage>
</organism>
<gene>
    <name evidence="3" type="ORF">MNBD_PLANCTO02-173</name>
</gene>
<dbReference type="EMBL" id="UOGL01000184">
    <property type="protein sequence ID" value="VAX38362.1"/>
    <property type="molecule type" value="Genomic_DNA"/>
</dbReference>
<proteinExistence type="predicted"/>
<protein>
    <submittedName>
        <fullName evidence="3">Uncharacterized protein</fullName>
    </submittedName>
</protein>
<name>A0A3B1DC63_9ZZZZ</name>
<sequence>MKQNNSHLLTLIKLMEGHLSAEQGVKVREQFVSDSLLIKRWKKLSKIYENRTSQKENIENDFSAVDPELIATFVEEKMSLNEQEEFELTCWKNKNVLHEVIATYRAVHFDSSSEKISAEFSLRAEQTSKRMLDVAFVQCNQADFVQPESKYLQKIEEHSQQNSVSSSLDTFDIAALESLVISPKTSIKTDPKQLLTQEEQKKNQIQRWSVIVIAVVAMIAVPLYFVMRHPNKDSKIRPIVINPPDSQKDISPEEKKSSTPNGVPHIVKTPDNKKEIIPSPKHPIENKEDDSNHSIVEKNPPIQMKPKDDEKRFDDLQIVWTRFSGIIGLRTEHPSPWKGILADTTTNNSPRVIATKNLALRTLPSSWLQGTIESGGEMVVDADSEIQVAIRTLQEKKPNPIQTFINLNLLSGKVAFSQLQKGDEI</sequence>
<feature type="compositionally biased region" description="Basic and acidic residues" evidence="1">
    <location>
        <begin position="268"/>
        <end position="296"/>
    </location>
</feature>
<feature type="non-terminal residue" evidence="3">
    <location>
        <position position="425"/>
    </location>
</feature>
<keyword evidence="2" id="KW-0472">Membrane</keyword>
<evidence type="ECO:0000313" key="3">
    <source>
        <dbReference type="EMBL" id="VAX38362.1"/>
    </source>
</evidence>
<evidence type="ECO:0000256" key="1">
    <source>
        <dbReference type="SAM" id="MobiDB-lite"/>
    </source>
</evidence>
<dbReference type="AlphaFoldDB" id="A0A3B1DC63"/>